<dbReference type="InterPro" id="IPR032675">
    <property type="entry name" value="LRR_dom_sf"/>
</dbReference>
<protein>
    <submittedName>
        <fullName evidence="4">Uncharacterized protein</fullName>
    </submittedName>
</protein>
<accession>A0A4U5M377</accession>
<organism evidence="4 5">
    <name type="scientific">Steinernema carpocapsae</name>
    <name type="common">Entomopathogenic nematode</name>
    <dbReference type="NCBI Taxonomy" id="34508"/>
    <lineage>
        <taxon>Eukaryota</taxon>
        <taxon>Metazoa</taxon>
        <taxon>Ecdysozoa</taxon>
        <taxon>Nematoda</taxon>
        <taxon>Chromadorea</taxon>
        <taxon>Rhabditida</taxon>
        <taxon>Tylenchina</taxon>
        <taxon>Panagrolaimomorpha</taxon>
        <taxon>Strongyloidoidea</taxon>
        <taxon>Steinernematidae</taxon>
        <taxon>Steinernema</taxon>
    </lineage>
</organism>
<comment type="caution">
    <text evidence="4">The sequence shown here is derived from an EMBL/GenBank/DDBJ whole genome shotgun (WGS) entry which is preliminary data.</text>
</comment>
<evidence type="ECO:0000313" key="4">
    <source>
        <dbReference type="EMBL" id="TKR62833.1"/>
    </source>
</evidence>
<dbReference type="PANTHER" id="PTHR45712">
    <property type="entry name" value="AGAP008170-PA"/>
    <property type="match status" value="1"/>
</dbReference>
<evidence type="ECO:0000256" key="2">
    <source>
        <dbReference type="ARBA" id="ARBA00022737"/>
    </source>
</evidence>
<evidence type="ECO:0000256" key="3">
    <source>
        <dbReference type="SAM" id="Phobius"/>
    </source>
</evidence>
<keyword evidence="5" id="KW-1185">Reference proteome</keyword>
<dbReference type="SMART" id="SM00369">
    <property type="entry name" value="LRR_TYP"/>
    <property type="match status" value="5"/>
</dbReference>
<reference evidence="4 5" key="2">
    <citation type="journal article" date="2019" name="G3 (Bethesda)">
        <title>Hybrid Assembly of the Genome of the Entomopathogenic Nematode Steinernema carpocapsae Identifies the X-Chromosome.</title>
        <authorList>
            <person name="Serra L."/>
            <person name="Macchietto M."/>
            <person name="Macias-Munoz A."/>
            <person name="McGill C.J."/>
            <person name="Rodriguez I.M."/>
            <person name="Rodriguez B."/>
            <person name="Murad R."/>
            <person name="Mortazavi A."/>
        </authorList>
    </citation>
    <scope>NUCLEOTIDE SEQUENCE [LARGE SCALE GENOMIC DNA]</scope>
    <source>
        <strain evidence="4 5">ALL</strain>
    </source>
</reference>
<dbReference type="InterPro" id="IPR003591">
    <property type="entry name" value="Leu-rich_rpt_typical-subtyp"/>
</dbReference>
<keyword evidence="2" id="KW-0677">Repeat</keyword>
<evidence type="ECO:0000256" key="1">
    <source>
        <dbReference type="ARBA" id="ARBA00022614"/>
    </source>
</evidence>
<keyword evidence="3" id="KW-0472">Membrane</keyword>
<sequence length="532" mass="60606">MRAKNIWRDHSPPDKEPLICEQLDFPNPNAEYAVKVLGWDHRVLPKVLLGLSHFNVTAFTMVSSSVDPSVNFARYFPNLQALSIELSGQEKAKNGWGMVKSLSMLGAVKLVNLNMEFGDQPPPWTNSLRRLHIENSSLSKLPRWLPACMELTQITIRNTNISDVIELSELKSLNSIRMDNNQIGDLHQISFNCKNVQDIDFSHNGITKFAPFTFAQCSQLKLLDLRANPLRYIPSKAFHMTPKLKWLRLSNTQIQTLTADNLVGLSSLRTLSLTESPLSSIDSFAFLPLKSVKTLELDRCNLTTIPLAVTYCCHLTSLKLSGNLLHTRSSLPSEILALISKISNFQFDRNPLMEFPYGLFLIPLANQEMIEQVLDTLITLPLWHLEPCTPFMWNIHLSNATASLRRKVSSWDETRMKRENLEHCRQNYEYQMENLELYKDLEQSSGCEANRRLRSARESCKAEKPAKDRKHRKYGKTTEKVTVSTVTVGQVDSKKPSLILLISVTLNGILLLVVLSIFGNRRYRRCDGHEEL</sequence>
<dbReference type="AlphaFoldDB" id="A0A4U5M377"/>
<dbReference type="Pfam" id="PF13855">
    <property type="entry name" value="LRR_8"/>
    <property type="match status" value="1"/>
</dbReference>
<dbReference type="InterPro" id="IPR050333">
    <property type="entry name" value="SLRP"/>
</dbReference>
<dbReference type="Gene3D" id="3.80.10.10">
    <property type="entry name" value="Ribonuclease Inhibitor"/>
    <property type="match status" value="2"/>
</dbReference>
<dbReference type="SUPFAM" id="SSF52058">
    <property type="entry name" value="L domain-like"/>
    <property type="match status" value="1"/>
</dbReference>
<feature type="transmembrane region" description="Helical" evidence="3">
    <location>
        <begin position="498"/>
        <end position="518"/>
    </location>
</feature>
<dbReference type="InterPro" id="IPR001611">
    <property type="entry name" value="Leu-rich_rpt"/>
</dbReference>
<dbReference type="Proteomes" id="UP000298663">
    <property type="component" value="Unassembled WGS sequence"/>
</dbReference>
<keyword evidence="1" id="KW-0433">Leucine-rich repeat</keyword>
<dbReference type="STRING" id="34508.A0A4U5M377"/>
<dbReference type="PROSITE" id="PS51450">
    <property type="entry name" value="LRR"/>
    <property type="match status" value="1"/>
</dbReference>
<keyword evidence="3" id="KW-0812">Transmembrane</keyword>
<dbReference type="OrthoDB" id="635273at2759"/>
<dbReference type="EMBL" id="AZBU02000010">
    <property type="protein sequence ID" value="TKR62833.1"/>
    <property type="molecule type" value="Genomic_DNA"/>
</dbReference>
<proteinExistence type="predicted"/>
<reference evidence="4 5" key="1">
    <citation type="journal article" date="2015" name="Genome Biol.">
        <title>Comparative genomics of Steinernema reveals deeply conserved gene regulatory networks.</title>
        <authorList>
            <person name="Dillman A.R."/>
            <person name="Macchietto M."/>
            <person name="Porter C.F."/>
            <person name="Rogers A."/>
            <person name="Williams B."/>
            <person name="Antoshechkin I."/>
            <person name="Lee M.M."/>
            <person name="Goodwin Z."/>
            <person name="Lu X."/>
            <person name="Lewis E.E."/>
            <person name="Goodrich-Blair H."/>
            <person name="Stock S.P."/>
            <person name="Adams B.J."/>
            <person name="Sternberg P.W."/>
            <person name="Mortazavi A."/>
        </authorList>
    </citation>
    <scope>NUCLEOTIDE SEQUENCE [LARGE SCALE GENOMIC DNA]</scope>
    <source>
        <strain evidence="4 5">ALL</strain>
    </source>
</reference>
<keyword evidence="3" id="KW-1133">Transmembrane helix</keyword>
<gene>
    <name evidence="4" type="ORF">L596_026744</name>
</gene>
<dbReference type="PANTHER" id="PTHR45712:SF22">
    <property type="entry name" value="INSULIN-LIKE GROWTH FACTOR-BINDING PROTEIN COMPLEX ACID LABILE SUBUNIT"/>
    <property type="match status" value="1"/>
</dbReference>
<name>A0A4U5M377_STECR</name>
<evidence type="ECO:0000313" key="5">
    <source>
        <dbReference type="Proteomes" id="UP000298663"/>
    </source>
</evidence>